<protein>
    <recommendedName>
        <fullName evidence="7">Probable cytosol aminopeptidase</fullName>
    </recommendedName>
    <alternativeName>
        <fullName evidence="8">Leucine aminopeptidase</fullName>
    </alternativeName>
    <alternativeName>
        <fullName evidence="5">Leucyl aminopeptidase</fullName>
    </alternativeName>
</protein>
<dbReference type="Pfam" id="PF00883">
    <property type="entry name" value="Peptidase_M17"/>
    <property type="match status" value="1"/>
</dbReference>
<dbReference type="Gene3D" id="3.40.220.10">
    <property type="entry name" value="Leucine Aminopeptidase, subunit E, domain 1"/>
    <property type="match status" value="1"/>
</dbReference>
<dbReference type="PROSITE" id="PS00631">
    <property type="entry name" value="CYTOSOL_AP"/>
    <property type="match status" value="1"/>
</dbReference>
<dbReference type="PRINTS" id="PR00481">
    <property type="entry name" value="LAMNOPPTDASE"/>
</dbReference>
<evidence type="ECO:0000256" key="4">
    <source>
        <dbReference type="ARBA" id="ARBA00022801"/>
    </source>
</evidence>
<dbReference type="RefSeq" id="WP_002491935.1">
    <property type="nucleotide sequence ID" value="NZ_AP021848.1"/>
</dbReference>
<sequence length="492" mass="54013">MVQLIFNQQQGTKDTLIIGLPSHLNQLEPIDYDGLDLTDLLESYKHQHIISANVGHISSTALYINQRLVRLITVGLGNLKTLTSADYLCGFGQLFQYLRKEMIAEAELLFETFQSKTMSKQHCATLLGLQSARAIYQFDHYKSNKRVPYHLTIYLNKIDDEIQHTLEQGVIVGEGVNVARDFSYMPPNLLTPKVFADEITQHFEDRAVQIDIKNGTQLLSEGFGLLHAVGKGSAHEPQLITLTYQGTNEEQAPIMLVGKGITYDSGGYSIKSKAGMQTMKFDMCGAANVVGMLHAIERLQLPINVVGIIAAAENMISDSSMKPDDIYTALSGETVEVLNSDAEGRLVLGDAVFYASQFQPSAILDFATLTGAAIAALGEDKAAVFNSQADDQLKEILTVAQQYEEYVFELPMTATEQRLIRQSDVADLVNHTNGQGKALFAAAFISHFSGSVPHLHFDIAGPATIAHKNYNGPKGATGYLIPTIVKWLQQLT</sequence>
<evidence type="ECO:0000256" key="6">
    <source>
        <dbReference type="ARBA" id="ARBA00049972"/>
    </source>
</evidence>
<keyword evidence="4" id="KW-0378">Hydrolase</keyword>
<evidence type="ECO:0000256" key="1">
    <source>
        <dbReference type="ARBA" id="ARBA00009528"/>
    </source>
</evidence>
<evidence type="ECO:0000256" key="2">
    <source>
        <dbReference type="ARBA" id="ARBA00022438"/>
    </source>
</evidence>
<evidence type="ECO:0000259" key="9">
    <source>
        <dbReference type="PROSITE" id="PS00631"/>
    </source>
</evidence>
<name>A0A4Q9WCB4_STALU</name>
<comment type="similarity">
    <text evidence="1">Belongs to the peptidase M17 family.</text>
</comment>
<dbReference type="GO" id="GO:0030145">
    <property type="term" value="F:manganese ion binding"/>
    <property type="evidence" value="ECO:0007669"/>
    <property type="project" value="InterPro"/>
</dbReference>
<dbReference type="Gene3D" id="3.40.630.10">
    <property type="entry name" value="Zn peptidases"/>
    <property type="match status" value="1"/>
</dbReference>
<reference evidence="10 11" key="1">
    <citation type="journal article" date="2019" name="Sci. Transl. Med.">
        <title>Quorum sensing between bacterial species on the skin protects against epidermal injury in atopic dermatitis.</title>
        <authorList>
            <person name="Williams M.R."/>
        </authorList>
    </citation>
    <scope>NUCLEOTIDE SEQUENCE [LARGE SCALE GENOMIC DNA]</scope>
    <source>
        <strain evidence="10 11">E7</strain>
    </source>
</reference>
<dbReference type="InterPro" id="IPR000819">
    <property type="entry name" value="Peptidase_M17_C"/>
</dbReference>
<evidence type="ECO:0000313" key="10">
    <source>
        <dbReference type="EMBL" id="TBW72986.1"/>
    </source>
</evidence>
<dbReference type="SUPFAM" id="SSF52949">
    <property type="entry name" value="Macro domain-like"/>
    <property type="match status" value="1"/>
</dbReference>
<dbReference type="EMBL" id="SCHB01000002">
    <property type="protein sequence ID" value="TBW72986.1"/>
    <property type="molecule type" value="Genomic_DNA"/>
</dbReference>
<evidence type="ECO:0000313" key="11">
    <source>
        <dbReference type="Proteomes" id="UP000293637"/>
    </source>
</evidence>
<dbReference type="InterPro" id="IPR011356">
    <property type="entry name" value="Leucine_aapep/pepB"/>
</dbReference>
<accession>A0A4Q9WCB4</accession>
<keyword evidence="3" id="KW-0645">Protease</keyword>
<dbReference type="GO" id="GO:0070006">
    <property type="term" value="F:metalloaminopeptidase activity"/>
    <property type="evidence" value="ECO:0007669"/>
    <property type="project" value="InterPro"/>
</dbReference>
<dbReference type="GeneID" id="58090196"/>
<dbReference type="Proteomes" id="UP000293637">
    <property type="component" value="Unassembled WGS sequence"/>
</dbReference>
<dbReference type="GO" id="GO:0005737">
    <property type="term" value="C:cytoplasm"/>
    <property type="evidence" value="ECO:0007669"/>
    <property type="project" value="InterPro"/>
</dbReference>
<dbReference type="AlphaFoldDB" id="A0A4Q9WCB4"/>
<comment type="caution">
    <text evidence="10">The sequence shown here is derived from an EMBL/GenBank/DDBJ whole genome shotgun (WGS) entry which is preliminary data.</text>
</comment>
<evidence type="ECO:0000256" key="7">
    <source>
        <dbReference type="ARBA" id="ARBA00050021"/>
    </source>
</evidence>
<dbReference type="SUPFAM" id="SSF53187">
    <property type="entry name" value="Zn-dependent exopeptidases"/>
    <property type="match status" value="1"/>
</dbReference>
<comment type="function">
    <text evidence="6">Presumably involved in the processing and regular turnover of intracellular proteins. Catalyzes the removal of unsubstituted N-terminal amino acids from various peptides.</text>
</comment>
<organism evidence="10 11">
    <name type="scientific">Staphylococcus lugdunensis</name>
    <dbReference type="NCBI Taxonomy" id="28035"/>
    <lineage>
        <taxon>Bacteria</taxon>
        <taxon>Bacillati</taxon>
        <taxon>Bacillota</taxon>
        <taxon>Bacilli</taxon>
        <taxon>Bacillales</taxon>
        <taxon>Staphylococcaceae</taxon>
        <taxon>Staphylococcus</taxon>
    </lineage>
</organism>
<feature type="domain" description="Cytosol aminopeptidase" evidence="9">
    <location>
        <begin position="339"/>
        <end position="346"/>
    </location>
</feature>
<dbReference type="InterPro" id="IPR008283">
    <property type="entry name" value="Peptidase_M17_N"/>
</dbReference>
<dbReference type="CDD" id="cd00433">
    <property type="entry name" value="Peptidase_M17"/>
    <property type="match status" value="1"/>
</dbReference>
<evidence type="ECO:0000256" key="5">
    <source>
        <dbReference type="ARBA" id="ARBA00033172"/>
    </source>
</evidence>
<dbReference type="GO" id="GO:0006508">
    <property type="term" value="P:proteolysis"/>
    <property type="evidence" value="ECO:0007669"/>
    <property type="project" value="UniProtKB-KW"/>
</dbReference>
<dbReference type="PANTHER" id="PTHR11963:SF23">
    <property type="entry name" value="CYTOSOL AMINOPEPTIDASE"/>
    <property type="match status" value="1"/>
</dbReference>
<evidence type="ECO:0000256" key="8">
    <source>
        <dbReference type="ARBA" id="ARBA00050061"/>
    </source>
</evidence>
<keyword evidence="2 10" id="KW-0031">Aminopeptidase</keyword>
<dbReference type="InterPro" id="IPR043472">
    <property type="entry name" value="Macro_dom-like"/>
</dbReference>
<dbReference type="Pfam" id="PF02789">
    <property type="entry name" value="Peptidase_M17_N"/>
    <property type="match status" value="1"/>
</dbReference>
<dbReference type="PANTHER" id="PTHR11963">
    <property type="entry name" value="LEUCINE AMINOPEPTIDASE-RELATED"/>
    <property type="match status" value="1"/>
</dbReference>
<gene>
    <name evidence="10" type="ORF">EQ812_03845</name>
</gene>
<evidence type="ECO:0000256" key="3">
    <source>
        <dbReference type="ARBA" id="ARBA00022670"/>
    </source>
</evidence>
<proteinExistence type="inferred from homology"/>